<organism evidence="1 2">
    <name type="scientific">Liparis tanakae</name>
    <name type="common">Tanaka's snailfish</name>
    <dbReference type="NCBI Taxonomy" id="230148"/>
    <lineage>
        <taxon>Eukaryota</taxon>
        <taxon>Metazoa</taxon>
        <taxon>Chordata</taxon>
        <taxon>Craniata</taxon>
        <taxon>Vertebrata</taxon>
        <taxon>Euteleostomi</taxon>
        <taxon>Actinopterygii</taxon>
        <taxon>Neopterygii</taxon>
        <taxon>Teleostei</taxon>
        <taxon>Neoteleostei</taxon>
        <taxon>Acanthomorphata</taxon>
        <taxon>Eupercaria</taxon>
        <taxon>Perciformes</taxon>
        <taxon>Cottioidei</taxon>
        <taxon>Cottales</taxon>
        <taxon>Liparidae</taxon>
        <taxon>Liparis</taxon>
    </lineage>
</organism>
<dbReference type="Proteomes" id="UP000314294">
    <property type="component" value="Unassembled WGS sequence"/>
</dbReference>
<comment type="caution">
    <text evidence="1">The sequence shown here is derived from an EMBL/GenBank/DDBJ whole genome shotgun (WGS) entry which is preliminary data.</text>
</comment>
<keyword evidence="2" id="KW-1185">Reference proteome</keyword>
<accession>A0A4Z2FGE1</accession>
<sequence length="122" mass="13159">MEEGVKTNCYHVNNEDKPCLNHKPPYGTCSMQHCPPVAVQSAAAPVILIPPSVSLRPAGQGQFHAWARGADAAVEEGSLLWVAQPILSLAADLVILTWLSRSLHLVLTPFSPAARAFGFQYL</sequence>
<gene>
    <name evidence="1" type="ORF">EYF80_050004</name>
</gene>
<name>A0A4Z2FGE1_9TELE</name>
<dbReference type="AlphaFoldDB" id="A0A4Z2FGE1"/>
<evidence type="ECO:0000313" key="2">
    <source>
        <dbReference type="Proteomes" id="UP000314294"/>
    </source>
</evidence>
<protein>
    <submittedName>
        <fullName evidence="1">Uncharacterized protein</fullName>
    </submittedName>
</protein>
<proteinExistence type="predicted"/>
<reference evidence="1 2" key="1">
    <citation type="submission" date="2019-03" db="EMBL/GenBank/DDBJ databases">
        <title>First draft genome of Liparis tanakae, snailfish: a comprehensive survey of snailfish specific genes.</title>
        <authorList>
            <person name="Kim W."/>
            <person name="Song I."/>
            <person name="Jeong J.-H."/>
            <person name="Kim D."/>
            <person name="Kim S."/>
            <person name="Ryu S."/>
            <person name="Song J.Y."/>
            <person name="Lee S.K."/>
        </authorList>
    </citation>
    <scope>NUCLEOTIDE SEQUENCE [LARGE SCALE GENOMIC DNA]</scope>
    <source>
        <tissue evidence="1">Muscle</tissue>
    </source>
</reference>
<dbReference type="EMBL" id="SRLO01001244">
    <property type="protein sequence ID" value="TNN39823.1"/>
    <property type="molecule type" value="Genomic_DNA"/>
</dbReference>
<evidence type="ECO:0000313" key="1">
    <source>
        <dbReference type="EMBL" id="TNN39823.1"/>
    </source>
</evidence>